<comment type="caution">
    <text evidence="1">The sequence shown here is derived from an EMBL/GenBank/DDBJ whole genome shotgun (WGS) entry which is preliminary data.</text>
</comment>
<keyword evidence="2" id="KW-1185">Reference proteome</keyword>
<dbReference type="Proteomes" id="UP001152531">
    <property type="component" value="Unassembled WGS sequence"/>
</dbReference>
<gene>
    <name evidence="1" type="ORF">CLIB1444_03S00958</name>
</gene>
<reference evidence="1" key="1">
    <citation type="submission" date="2022-06" db="EMBL/GenBank/DDBJ databases">
        <authorList>
            <person name="Legras J.-L."/>
            <person name="Devillers H."/>
            <person name="Grondin C."/>
        </authorList>
    </citation>
    <scope>NUCLEOTIDE SEQUENCE</scope>
    <source>
        <strain evidence="1">CLIB 1444</strain>
    </source>
</reference>
<organism evidence="1 2">
    <name type="scientific">[Candida] jaroonii</name>
    <dbReference type="NCBI Taxonomy" id="467808"/>
    <lineage>
        <taxon>Eukaryota</taxon>
        <taxon>Fungi</taxon>
        <taxon>Dikarya</taxon>
        <taxon>Ascomycota</taxon>
        <taxon>Saccharomycotina</taxon>
        <taxon>Pichiomycetes</taxon>
        <taxon>Debaryomycetaceae</taxon>
        <taxon>Yamadazyma</taxon>
    </lineage>
</organism>
<proteinExistence type="predicted"/>
<evidence type="ECO:0000313" key="1">
    <source>
        <dbReference type="EMBL" id="CAH6719944.1"/>
    </source>
</evidence>
<evidence type="ECO:0000313" key="2">
    <source>
        <dbReference type="Proteomes" id="UP001152531"/>
    </source>
</evidence>
<protein>
    <submittedName>
        <fullName evidence="1">DNA polymerase epsilon subunit C</fullName>
    </submittedName>
</protein>
<accession>A0ACA9Y5K9</accession>
<dbReference type="EMBL" id="CALSDN010000003">
    <property type="protein sequence ID" value="CAH6719944.1"/>
    <property type="molecule type" value="Genomic_DNA"/>
</dbReference>
<sequence length="167" mass="18637">MSSPTEVNDTPMTSPPNTQTQPEASNPPRNDIEEEEDTVSLPLSKIKRIFKMDSEYTGASQSSVYSTAIATELFIQYLTEQAVAMAKLDKRKKLLYKDLSNVVSSQDSLNFLVDTVPKTVPLKEVLDTATQEKIEQPKPQPKVDITNMFPRKEVKKATITDLVSNDS</sequence>
<name>A0ACA9Y5K9_9ASCO</name>